<evidence type="ECO:0000256" key="3">
    <source>
        <dbReference type="ARBA" id="ARBA00011583"/>
    </source>
</evidence>
<dbReference type="CDD" id="cd00148">
    <property type="entry name" value="PROF"/>
    <property type="match status" value="1"/>
</dbReference>
<evidence type="ECO:0000313" key="9">
    <source>
        <dbReference type="RefSeq" id="XP_035826051.1"/>
    </source>
</evidence>
<reference evidence="9" key="1">
    <citation type="submission" date="2025-08" db="UniProtKB">
        <authorList>
            <consortium name="RefSeq"/>
        </authorList>
    </citation>
    <scope>IDENTIFICATION</scope>
</reference>
<dbReference type="InterPro" id="IPR036140">
    <property type="entry name" value="PFN_sf"/>
</dbReference>
<dbReference type="Pfam" id="PF00235">
    <property type="entry name" value="Profilin"/>
    <property type="match status" value="1"/>
</dbReference>
<organism evidence="8 9">
    <name type="scientific">Aplysia californica</name>
    <name type="common">California sea hare</name>
    <dbReference type="NCBI Taxonomy" id="6500"/>
    <lineage>
        <taxon>Eukaryota</taxon>
        <taxon>Metazoa</taxon>
        <taxon>Spiralia</taxon>
        <taxon>Lophotrochozoa</taxon>
        <taxon>Mollusca</taxon>
        <taxon>Gastropoda</taxon>
        <taxon>Heterobranchia</taxon>
        <taxon>Euthyneura</taxon>
        <taxon>Tectipleura</taxon>
        <taxon>Aplysiida</taxon>
        <taxon>Aplysioidea</taxon>
        <taxon>Aplysiidae</taxon>
        <taxon>Aplysia</taxon>
    </lineage>
</organism>
<dbReference type="SUPFAM" id="SSF55770">
    <property type="entry name" value="Profilin (actin-binding protein)"/>
    <property type="match status" value="1"/>
</dbReference>
<dbReference type="PANTHER" id="PTHR11604:SF0">
    <property type="entry name" value="PROFILIN"/>
    <property type="match status" value="1"/>
</dbReference>
<evidence type="ECO:0000256" key="6">
    <source>
        <dbReference type="ARBA" id="ARBA00023212"/>
    </source>
</evidence>
<evidence type="ECO:0000256" key="7">
    <source>
        <dbReference type="RuleBase" id="RU003909"/>
    </source>
</evidence>
<comment type="similarity">
    <text evidence="2 7">Belongs to the profilin family.</text>
</comment>
<dbReference type="SMART" id="SM00392">
    <property type="entry name" value="PROF"/>
    <property type="match status" value="1"/>
</dbReference>
<keyword evidence="8" id="KW-1185">Reference proteome</keyword>
<dbReference type="PANTHER" id="PTHR11604">
    <property type="entry name" value="PROFILIN"/>
    <property type="match status" value="1"/>
</dbReference>
<gene>
    <name evidence="9" type="primary">LOC101863990</name>
</gene>
<keyword evidence="6" id="KW-0206">Cytoskeleton</keyword>
<protein>
    <recommendedName>
        <fullName evidence="7">Profilin</fullName>
    </recommendedName>
</protein>
<evidence type="ECO:0000256" key="5">
    <source>
        <dbReference type="ARBA" id="ARBA00023203"/>
    </source>
</evidence>
<evidence type="ECO:0000256" key="4">
    <source>
        <dbReference type="ARBA" id="ARBA00022490"/>
    </source>
</evidence>
<keyword evidence="5 7" id="KW-0009">Actin-binding</keyword>
<dbReference type="GeneID" id="101863990"/>
<evidence type="ECO:0000313" key="8">
    <source>
        <dbReference type="Proteomes" id="UP000694888"/>
    </source>
</evidence>
<dbReference type="InterPro" id="IPR048278">
    <property type="entry name" value="PFN"/>
</dbReference>
<dbReference type="InterPro" id="IPR005455">
    <property type="entry name" value="PFN_euk"/>
</dbReference>
<dbReference type="Proteomes" id="UP000694888">
    <property type="component" value="Unplaced"/>
</dbReference>
<accession>A0ABM1VUF9</accession>
<keyword evidence="4" id="KW-0963">Cytoplasm</keyword>
<dbReference type="RefSeq" id="XP_035826051.1">
    <property type="nucleotide sequence ID" value="XM_035970158.1"/>
</dbReference>
<name>A0ABM1VUF9_APLCA</name>
<comment type="subcellular location">
    <subcellularLocation>
        <location evidence="1">Cytoplasm</location>
        <location evidence="1">Cytoskeleton</location>
    </subcellularLocation>
</comment>
<dbReference type="Gene3D" id="3.30.450.30">
    <property type="entry name" value="Dynein light chain 2a, cytoplasmic"/>
    <property type="match status" value="1"/>
</dbReference>
<comment type="subunit">
    <text evidence="3">Occurs in many kinds of cells as a complex with monomeric actin in a 1:1 ratio.</text>
</comment>
<proteinExistence type="inferred from homology"/>
<evidence type="ECO:0000256" key="2">
    <source>
        <dbReference type="ARBA" id="ARBA00010058"/>
    </source>
</evidence>
<dbReference type="PRINTS" id="PR00392">
    <property type="entry name" value="PROFILIN"/>
</dbReference>
<evidence type="ECO:0000256" key="1">
    <source>
        <dbReference type="ARBA" id="ARBA00004245"/>
    </source>
</evidence>
<sequence length="153" mass="17050">MELDTCATVHTSDEKERVLSTTSSSWNDYITVVLVESGHVTAAAIHSTRSGSLWAGTPNFRLSYNEIQAIEGGFMNDEQIRIHGIYLNGRHFTLSRLSEQRIMVGRDARSGHGCVVYRCRQCLVVAVYEESNHPGGCFNTVVQLGDFLLENKL</sequence>